<evidence type="ECO:0000313" key="15">
    <source>
        <dbReference type="EMBL" id="OMJ23256.1"/>
    </source>
</evidence>
<proteinExistence type="inferred from homology"/>
<dbReference type="GO" id="GO:0005524">
    <property type="term" value="F:ATP binding"/>
    <property type="evidence" value="ECO:0007669"/>
    <property type="project" value="UniProtKB-KW"/>
</dbReference>
<evidence type="ECO:0000256" key="7">
    <source>
        <dbReference type="ARBA" id="ARBA00022643"/>
    </source>
</evidence>
<comment type="caution">
    <text evidence="13">The sequence shown here is derived from an EMBL/GenBank/DDBJ whole genome shotgun (WGS) entry which is preliminary data.</text>
</comment>
<protein>
    <recommendedName>
        <fullName evidence="5">Riboflavin kinase</fullName>
        <ecNumber evidence="4">2.7.1.26</ecNumber>
    </recommendedName>
    <alternativeName>
        <fullName evidence="11">Flavin mononucleotide kinase 1</fullName>
    </alternativeName>
</protein>
<dbReference type="EMBL" id="LSSM01003982">
    <property type="protein sequence ID" value="OMJ16179.1"/>
    <property type="molecule type" value="Genomic_DNA"/>
</dbReference>
<dbReference type="AlphaFoldDB" id="A0A1R1XNG7"/>
<gene>
    <name evidence="15" type="ORF">AYI69_g5044</name>
    <name evidence="14" type="ORF">AYI69_g7115</name>
    <name evidence="13" type="ORF">AYI69_g7927</name>
</gene>
<dbReference type="InterPro" id="IPR023465">
    <property type="entry name" value="Riboflavin_kinase_dom_sf"/>
</dbReference>
<accession>A0A1R1XNG7</accession>
<evidence type="ECO:0000313" key="13">
    <source>
        <dbReference type="EMBL" id="OMJ16179.1"/>
    </source>
</evidence>
<keyword evidence="10" id="KW-0067">ATP-binding</keyword>
<dbReference type="Proteomes" id="UP000187429">
    <property type="component" value="Unassembled WGS sequence"/>
</dbReference>
<evidence type="ECO:0000256" key="6">
    <source>
        <dbReference type="ARBA" id="ARBA00022630"/>
    </source>
</evidence>
<keyword evidence="16" id="KW-1185">Reference proteome</keyword>
<keyword evidence="8" id="KW-0808">Transferase</keyword>
<dbReference type="GO" id="GO:0009398">
    <property type="term" value="P:FMN biosynthetic process"/>
    <property type="evidence" value="ECO:0007669"/>
    <property type="project" value="UniProtKB-UniPathway"/>
</dbReference>
<keyword evidence="6" id="KW-0285">Flavoprotein</keyword>
<evidence type="ECO:0000256" key="3">
    <source>
        <dbReference type="ARBA" id="ARBA00010108"/>
    </source>
</evidence>
<dbReference type="GO" id="GO:0009231">
    <property type="term" value="P:riboflavin biosynthetic process"/>
    <property type="evidence" value="ECO:0007669"/>
    <property type="project" value="InterPro"/>
</dbReference>
<keyword evidence="7" id="KW-0288">FMN</keyword>
<keyword evidence="13" id="KW-0418">Kinase</keyword>
<evidence type="ECO:0000256" key="8">
    <source>
        <dbReference type="ARBA" id="ARBA00022679"/>
    </source>
</evidence>
<organism evidence="13 16">
    <name type="scientific">Smittium culicis</name>
    <dbReference type="NCBI Taxonomy" id="133412"/>
    <lineage>
        <taxon>Eukaryota</taxon>
        <taxon>Fungi</taxon>
        <taxon>Fungi incertae sedis</taxon>
        <taxon>Zoopagomycota</taxon>
        <taxon>Kickxellomycotina</taxon>
        <taxon>Harpellomycetes</taxon>
        <taxon>Harpellales</taxon>
        <taxon>Legeriomycetaceae</taxon>
        <taxon>Smittium</taxon>
    </lineage>
</organism>
<evidence type="ECO:0000256" key="9">
    <source>
        <dbReference type="ARBA" id="ARBA00022741"/>
    </source>
</evidence>
<name>A0A1R1XNG7_9FUNG</name>
<dbReference type="SMART" id="SM00904">
    <property type="entry name" value="Flavokinase"/>
    <property type="match status" value="1"/>
</dbReference>
<dbReference type="PANTHER" id="PTHR22749:SF6">
    <property type="entry name" value="RIBOFLAVIN KINASE"/>
    <property type="match status" value="1"/>
</dbReference>
<dbReference type="EMBL" id="LSSM01003344">
    <property type="protein sequence ID" value="OMJ18217.1"/>
    <property type="molecule type" value="Genomic_DNA"/>
</dbReference>
<keyword evidence="9" id="KW-0547">Nucleotide-binding</keyword>
<dbReference type="Gene3D" id="2.40.30.30">
    <property type="entry name" value="Riboflavin kinase-like"/>
    <property type="match status" value="1"/>
</dbReference>
<evidence type="ECO:0000313" key="14">
    <source>
        <dbReference type="EMBL" id="OMJ18217.1"/>
    </source>
</evidence>
<dbReference type="GO" id="GO:0008531">
    <property type="term" value="F:riboflavin kinase activity"/>
    <property type="evidence" value="ECO:0007669"/>
    <property type="project" value="UniProtKB-EC"/>
</dbReference>
<reference evidence="13" key="1">
    <citation type="submission" date="2017-01" db="EMBL/GenBank/DDBJ databases">
        <authorList>
            <person name="Mah S.A."/>
            <person name="Swanson W.J."/>
            <person name="Moy G.W."/>
            <person name="Vacquier V.D."/>
        </authorList>
    </citation>
    <scope>NUCLEOTIDE SEQUENCE [LARGE SCALE GENOMIC DNA]</scope>
    <source>
        <strain evidence="13">ID-206-W2</strain>
    </source>
</reference>
<dbReference type="OrthoDB" id="276388at2759"/>
<dbReference type="EMBL" id="LSSM01002065">
    <property type="protein sequence ID" value="OMJ23256.1"/>
    <property type="molecule type" value="Genomic_DNA"/>
</dbReference>
<dbReference type="Pfam" id="PF01687">
    <property type="entry name" value="Flavokinase"/>
    <property type="match status" value="1"/>
</dbReference>
<dbReference type="InterPro" id="IPR023468">
    <property type="entry name" value="Riboflavin_kinase"/>
</dbReference>
<dbReference type="PANTHER" id="PTHR22749">
    <property type="entry name" value="RIBOFLAVIN KINASE/FMN ADENYLYLTRANSFERASE"/>
    <property type="match status" value="1"/>
</dbReference>
<evidence type="ECO:0000256" key="11">
    <source>
        <dbReference type="ARBA" id="ARBA00029960"/>
    </source>
</evidence>
<dbReference type="InterPro" id="IPR015865">
    <property type="entry name" value="Riboflavin_kinase_bac/euk"/>
</dbReference>
<evidence type="ECO:0000256" key="2">
    <source>
        <dbReference type="ARBA" id="ARBA00005201"/>
    </source>
</evidence>
<feature type="domain" description="Riboflavin kinase" evidence="12">
    <location>
        <begin position="23"/>
        <end position="154"/>
    </location>
</feature>
<reference evidence="16" key="2">
    <citation type="submission" date="2017-01" db="EMBL/GenBank/DDBJ databases">
        <authorList>
            <person name="Wang Y."/>
            <person name="White M."/>
            <person name="Kvist S."/>
            <person name="Moncalvo J.-M."/>
        </authorList>
    </citation>
    <scope>NUCLEOTIDE SEQUENCE [LARGE SCALE GENOMIC DNA]</scope>
    <source>
        <strain evidence="16">ID-206-W2</strain>
    </source>
</reference>
<evidence type="ECO:0000256" key="10">
    <source>
        <dbReference type="ARBA" id="ARBA00022840"/>
    </source>
</evidence>
<evidence type="ECO:0000256" key="5">
    <source>
        <dbReference type="ARBA" id="ARBA00017394"/>
    </source>
</evidence>
<evidence type="ECO:0000256" key="1">
    <source>
        <dbReference type="ARBA" id="ARBA00003572"/>
    </source>
</evidence>
<evidence type="ECO:0000256" key="4">
    <source>
        <dbReference type="ARBA" id="ARBA00012105"/>
    </source>
</evidence>
<evidence type="ECO:0000259" key="12">
    <source>
        <dbReference type="SMART" id="SM00904"/>
    </source>
</evidence>
<dbReference type="UniPathway" id="UPA00276">
    <property type="reaction ID" value="UER00406"/>
</dbReference>
<dbReference type="SUPFAM" id="SSF82114">
    <property type="entry name" value="Riboflavin kinase-like"/>
    <property type="match status" value="1"/>
</dbReference>
<comment type="similarity">
    <text evidence="3">Belongs to the flavokinase family.</text>
</comment>
<dbReference type="GO" id="GO:0005739">
    <property type="term" value="C:mitochondrion"/>
    <property type="evidence" value="ECO:0007669"/>
    <property type="project" value="TreeGrafter"/>
</dbReference>
<dbReference type="EC" id="2.7.1.26" evidence="4"/>
<sequence length="169" mass="19350">MKERRLSLRPTCHDLSNLPDVVEKPFPIFLSSKVIEGFGRGGKQLGIPTANMTEDVVNSVLQSAPNGIYFGLAKTDFEKKVRPMVMSLGWNPYFKNEKLSGEVHIIHNYQNDFYGTQLKVVILGFIRPEADFVDIDTLVAEIQRDINFCLKAVDKEEYKKYFHDKLLSH</sequence>
<comment type="pathway">
    <text evidence="2">Cofactor biosynthesis; FMN biosynthesis; FMN from riboflavin (ATP route): step 1/1.</text>
</comment>
<comment type="function">
    <text evidence="1">Catalyzes the phosphorylation of riboflavin (vitamin B2) to form flavin mononucleotide (FMN) coenzyme.</text>
</comment>
<evidence type="ECO:0000313" key="16">
    <source>
        <dbReference type="Proteomes" id="UP000187429"/>
    </source>
</evidence>